<dbReference type="GeneID" id="7840867"/>
<gene>
    <name evidence="2" type="ORF">TTHERM_00338330</name>
</gene>
<dbReference type="InParanoid" id="I7M1Q5"/>
<dbReference type="EMBL" id="GG662666">
    <property type="protein sequence ID" value="EAR97352.1"/>
    <property type="molecule type" value="Genomic_DNA"/>
</dbReference>
<feature type="chain" id="PRO_5003712000" description="Transmembrane protein" evidence="1">
    <location>
        <begin position="26"/>
        <end position="97"/>
    </location>
</feature>
<evidence type="ECO:0000256" key="1">
    <source>
        <dbReference type="SAM" id="SignalP"/>
    </source>
</evidence>
<dbReference type="Proteomes" id="UP000009168">
    <property type="component" value="Unassembled WGS sequence"/>
</dbReference>
<dbReference type="KEGG" id="tet:TTHERM_00338330"/>
<organism evidence="2 3">
    <name type="scientific">Tetrahymena thermophila (strain SB210)</name>
    <dbReference type="NCBI Taxonomy" id="312017"/>
    <lineage>
        <taxon>Eukaryota</taxon>
        <taxon>Sar</taxon>
        <taxon>Alveolata</taxon>
        <taxon>Ciliophora</taxon>
        <taxon>Intramacronucleata</taxon>
        <taxon>Oligohymenophorea</taxon>
        <taxon>Hymenostomatida</taxon>
        <taxon>Tetrahymenina</taxon>
        <taxon>Tetrahymenidae</taxon>
        <taxon>Tetrahymena</taxon>
    </lineage>
</organism>
<dbReference type="AlphaFoldDB" id="I7M1Q5"/>
<reference evidence="2" key="1">
    <citation type="submission" date="2008-09" db="EMBL/GenBank/DDBJ databases">
        <authorList>
            <person name="Eisen J.A."/>
            <person name="Wu M."/>
            <person name="Wu D."/>
            <person name="Nierman W.C."/>
            <person name="Orias E."/>
            <person name="Delcher A.L."/>
            <person name="Salzberg S.L."/>
        </authorList>
    </citation>
    <scope>NUCLEOTIDE SEQUENCE</scope>
    <source>
        <strain evidence="2">SB210</strain>
    </source>
</reference>
<proteinExistence type="predicted"/>
<evidence type="ECO:0008006" key="4">
    <source>
        <dbReference type="Google" id="ProtNLM"/>
    </source>
</evidence>
<evidence type="ECO:0000313" key="3">
    <source>
        <dbReference type="Proteomes" id="UP000009168"/>
    </source>
</evidence>
<reference evidence="2" key="2">
    <citation type="submission" date="2014-02" db="EMBL/GenBank/DDBJ databases">
        <title>Annotation update of Tetrahymena thermophila SB210.</title>
        <authorList>
            <person name="Bidwell S."/>
            <person name="Michalis H.M."/>
            <person name="Zafar N."/>
            <person name="Joardar V."/>
            <person name="Miao W."/>
            <person name="Russ C."/>
            <person name="Eisen J."/>
            <person name="Wu M."/>
            <person name="Wu D."/>
            <person name="Nierman W."/>
            <person name="Orias E."/>
            <person name="Delcher A."/>
            <person name="Salzberg S."/>
            <person name="Coyne R."/>
        </authorList>
    </citation>
    <scope>NUCLEOTIDE SEQUENCE</scope>
    <source>
        <strain evidence="2">SB210</strain>
    </source>
</reference>
<protein>
    <recommendedName>
        <fullName evidence="4">Transmembrane protein</fullName>
    </recommendedName>
</protein>
<dbReference type="RefSeq" id="XP_001017597.1">
    <property type="nucleotide sequence ID" value="XM_001017597.3"/>
</dbReference>
<dbReference type="HOGENOM" id="CLU_2351338_0_0_1"/>
<keyword evidence="3" id="KW-1185">Reference proteome</keyword>
<name>I7M1Q5_TETTS</name>
<sequence length="97" mass="10572">MNFKLYSKLVLALFVLNCVLVVAETEQTSAVSFLETKLDFSARAKDQFASDACQTQCKKIGGSPCGVLSKACCKSSDYCKSSWGSKWCTVPVHAFIC</sequence>
<feature type="signal peptide" evidence="1">
    <location>
        <begin position="1"/>
        <end position="25"/>
    </location>
</feature>
<keyword evidence="1" id="KW-0732">Signal</keyword>
<evidence type="ECO:0000313" key="2">
    <source>
        <dbReference type="EMBL" id="EAR97352.1"/>
    </source>
</evidence>
<accession>I7M1Q5</accession>